<dbReference type="InterPro" id="IPR008201">
    <property type="entry name" value="HepT-like"/>
</dbReference>
<proteinExistence type="predicted"/>
<organism evidence="4 5">
    <name type="scientific">Microbacterium bandirmense</name>
    <dbReference type="NCBI Taxonomy" id="3122050"/>
    <lineage>
        <taxon>Bacteria</taxon>
        <taxon>Bacillati</taxon>
        <taxon>Actinomycetota</taxon>
        <taxon>Actinomycetes</taxon>
        <taxon>Micrococcales</taxon>
        <taxon>Microbacteriaceae</taxon>
        <taxon>Microbacterium</taxon>
    </lineage>
</organism>
<gene>
    <name evidence="4" type="ORF">WDU99_06705</name>
</gene>
<name>A0ABU8L9L2_9MICO</name>
<keyword evidence="5" id="KW-1185">Reference proteome</keyword>
<sequence length="115" mass="12796">MKRTPQESLAEAIAHLDAMHRHLARGAIDDETVADAVSLRLAATIETLHRGAPDLTTGLFGDEWSVIWGMRNRIAHGYAWIDIETVRATVDEDLPSVEATLRSLLQQIRDTAREP</sequence>
<dbReference type="Proteomes" id="UP001371224">
    <property type="component" value="Unassembled WGS sequence"/>
</dbReference>
<dbReference type="RefSeq" id="WP_337331667.1">
    <property type="nucleotide sequence ID" value="NZ_JBBDGM010000004.1"/>
</dbReference>
<comment type="caution">
    <text evidence="4">The sequence shown here is derived from an EMBL/GenBank/DDBJ whole genome shotgun (WGS) entry which is preliminary data.</text>
</comment>
<dbReference type="EMBL" id="JBBDGM010000004">
    <property type="protein sequence ID" value="MEJ1088004.1"/>
    <property type="molecule type" value="Genomic_DNA"/>
</dbReference>
<evidence type="ECO:0000256" key="1">
    <source>
        <dbReference type="ARBA" id="ARBA00022649"/>
    </source>
</evidence>
<reference evidence="4 5" key="1">
    <citation type="submission" date="2024-02" db="EMBL/GenBank/DDBJ databases">
        <authorList>
            <person name="Saticioglu I.B."/>
        </authorList>
    </citation>
    <scope>NUCLEOTIDE SEQUENCE [LARGE SCALE GENOMIC DNA]</scope>
    <source>
        <strain evidence="4 5">Mu-80</strain>
    </source>
</reference>
<keyword evidence="1" id="KW-1277">Toxin-antitoxin system</keyword>
<evidence type="ECO:0000313" key="4">
    <source>
        <dbReference type="EMBL" id="MEJ1088004.1"/>
    </source>
</evidence>
<evidence type="ECO:0000256" key="2">
    <source>
        <dbReference type="ARBA" id="ARBA00022722"/>
    </source>
</evidence>
<protein>
    <submittedName>
        <fullName evidence="4">HepT-like ribonuclease domain-containing protein</fullName>
    </submittedName>
</protein>
<dbReference type="Pfam" id="PF01934">
    <property type="entry name" value="HepT-like"/>
    <property type="match status" value="1"/>
</dbReference>
<evidence type="ECO:0000256" key="3">
    <source>
        <dbReference type="ARBA" id="ARBA00022801"/>
    </source>
</evidence>
<keyword evidence="3" id="KW-0378">Hydrolase</keyword>
<accession>A0ABU8L9L2</accession>
<evidence type="ECO:0000313" key="5">
    <source>
        <dbReference type="Proteomes" id="UP001371224"/>
    </source>
</evidence>
<keyword evidence="2" id="KW-0540">Nuclease</keyword>